<feature type="domain" description="CBM20" evidence="3">
    <location>
        <begin position="119"/>
        <end position="223"/>
    </location>
</feature>
<dbReference type="SUPFAM" id="SSF49452">
    <property type="entry name" value="Starch-binding domain-like"/>
    <property type="match status" value="1"/>
</dbReference>
<evidence type="ECO:0000256" key="1">
    <source>
        <dbReference type="SAM" id="Coils"/>
    </source>
</evidence>
<sequence>MRVQPKRNSKPMLLPGSQRAGSPSFVPHAAADDTQPSRGQPNSRPRPPLQRQRPGPQRPMDARQKKQRPERQTPPFRHEPDNQMAQQGSGSPRQLPSASSPQRGIQQRKTEDKVAPVGSPPRQMTAVHFCLQFDTQYGQRIRLVGSHSNLGAWQLRDGPDLSWTQGNNWRAVIELPSGTVYEYKYVLLDSQSGQALTWQRGNNSVLAIKAGEEALEVMDNWEGQPGAAVVAPGGTASRERRLLDWANDMEVLVNTQRNDLRRARMELAAATEDANQARQELRVVRAELARSRAQQATERRKAAESAAQNQLLQQHLQETTSSFREALQLVESLMGAEDVLGDDMEDQDTTESAAVAAAQNRTSETASEDTDPGQTSNGVAGPSGADSSADRLSASATAASS</sequence>
<dbReference type="EMBL" id="CAXHTA020000019">
    <property type="protein sequence ID" value="CAL5228589.1"/>
    <property type="molecule type" value="Genomic_DNA"/>
</dbReference>
<comment type="caution">
    <text evidence="4">The sequence shown here is derived from an EMBL/GenBank/DDBJ whole genome shotgun (WGS) entry which is preliminary data.</text>
</comment>
<dbReference type="Proteomes" id="UP001497392">
    <property type="component" value="Unassembled WGS sequence"/>
</dbReference>
<accession>A0ABP1G8S4</accession>
<feature type="coiled-coil region" evidence="1">
    <location>
        <begin position="253"/>
        <end position="313"/>
    </location>
</feature>
<dbReference type="Pfam" id="PF00686">
    <property type="entry name" value="CBM_20"/>
    <property type="match status" value="1"/>
</dbReference>
<gene>
    <name evidence="4" type="primary">g11749</name>
    <name evidence="4" type="ORF">VP750_LOCUS10495</name>
</gene>
<feature type="region of interest" description="Disordered" evidence="2">
    <location>
        <begin position="344"/>
        <end position="401"/>
    </location>
</feature>
<protein>
    <submittedName>
        <fullName evidence="4">G11749 protein</fullName>
    </submittedName>
</protein>
<keyword evidence="1" id="KW-0175">Coiled coil</keyword>
<dbReference type="PANTHER" id="PTHR15048:SF0">
    <property type="entry name" value="STARCH-BINDING DOMAIN-CONTAINING PROTEIN 1"/>
    <property type="match status" value="1"/>
</dbReference>
<dbReference type="Gene3D" id="2.60.40.10">
    <property type="entry name" value="Immunoglobulins"/>
    <property type="match status" value="1"/>
</dbReference>
<dbReference type="PROSITE" id="PS51166">
    <property type="entry name" value="CBM20"/>
    <property type="match status" value="1"/>
</dbReference>
<name>A0ABP1G8S4_9CHLO</name>
<organism evidence="4 5">
    <name type="scientific">Coccomyxa viridis</name>
    <dbReference type="NCBI Taxonomy" id="1274662"/>
    <lineage>
        <taxon>Eukaryota</taxon>
        <taxon>Viridiplantae</taxon>
        <taxon>Chlorophyta</taxon>
        <taxon>core chlorophytes</taxon>
        <taxon>Trebouxiophyceae</taxon>
        <taxon>Trebouxiophyceae incertae sedis</taxon>
        <taxon>Coccomyxaceae</taxon>
        <taxon>Coccomyxa</taxon>
    </lineage>
</organism>
<proteinExistence type="predicted"/>
<reference evidence="4 5" key="1">
    <citation type="submission" date="2024-06" db="EMBL/GenBank/DDBJ databases">
        <authorList>
            <person name="Kraege A."/>
            <person name="Thomma B."/>
        </authorList>
    </citation>
    <scope>NUCLEOTIDE SEQUENCE [LARGE SCALE GENOMIC DNA]</scope>
</reference>
<dbReference type="InterPro" id="IPR013783">
    <property type="entry name" value="Ig-like_fold"/>
</dbReference>
<dbReference type="PANTHER" id="PTHR15048">
    <property type="entry name" value="STARCH-BINDING DOMAIN-CONTAINING PROTEIN 1"/>
    <property type="match status" value="1"/>
</dbReference>
<feature type="region of interest" description="Disordered" evidence="2">
    <location>
        <begin position="1"/>
        <end position="120"/>
    </location>
</feature>
<evidence type="ECO:0000313" key="4">
    <source>
        <dbReference type="EMBL" id="CAL5228589.1"/>
    </source>
</evidence>
<feature type="compositionally biased region" description="Low complexity" evidence="2">
    <location>
        <begin position="49"/>
        <end position="59"/>
    </location>
</feature>
<dbReference type="InterPro" id="IPR013784">
    <property type="entry name" value="Carb-bd-like_fold"/>
</dbReference>
<keyword evidence="5" id="KW-1185">Reference proteome</keyword>
<feature type="compositionally biased region" description="Basic and acidic residues" evidence="2">
    <location>
        <begin position="60"/>
        <end position="81"/>
    </location>
</feature>
<dbReference type="CDD" id="cd05467">
    <property type="entry name" value="CBM20"/>
    <property type="match status" value="1"/>
</dbReference>
<dbReference type="SMART" id="SM01065">
    <property type="entry name" value="CBM_2"/>
    <property type="match status" value="1"/>
</dbReference>
<evidence type="ECO:0000256" key="2">
    <source>
        <dbReference type="SAM" id="MobiDB-lite"/>
    </source>
</evidence>
<evidence type="ECO:0000259" key="3">
    <source>
        <dbReference type="PROSITE" id="PS51166"/>
    </source>
</evidence>
<evidence type="ECO:0000313" key="5">
    <source>
        <dbReference type="Proteomes" id="UP001497392"/>
    </source>
</evidence>
<dbReference type="InterPro" id="IPR002044">
    <property type="entry name" value="CBM20"/>
</dbReference>
<feature type="compositionally biased region" description="Polar residues" evidence="2">
    <location>
        <begin position="83"/>
        <end position="107"/>
    </location>
</feature>
<feature type="compositionally biased region" description="Low complexity" evidence="2">
    <location>
        <begin position="383"/>
        <end position="401"/>
    </location>
</feature>